<dbReference type="PROSITE" id="PS50893">
    <property type="entry name" value="ABC_TRANSPORTER_2"/>
    <property type="match status" value="1"/>
</dbReference>
<dbReference type="GO" id="GO:0015658">
    <property type="term" value="F:branched-chain amino acid transmembrane transporter activity"/>
    <property type="evidence" value="ECO:0007669"/>
    <property type="project" value="TreeGrafter"/>
</dbReference>
<accession>A0A1G7BL10</accession>
<dbReference type="AlphaFoldDB" id="A0A1G7BL10"/>
<evidence type="ECO:0000256" key="2">
    <source>
        <dbReference type="ARBA" id="ARBA00022448"/>
    </source>
</evidence>
<reference evidence="6" key="1">
    <citation type="submission" date="2016-10" db="EMBL/GenBank/DDBJ databases">
        <authorList>
            <person name="Varghese N."/>
            <person name="Submissions S."/>
        </authorList>
    </citation>
    <scope>NUCLEOTIDE SEQUENCE [LARGE SCALE GENOMIC DNA]</scope>
    <source>
        <strain evidence="6">DSM 25811 / CCM 8410 / LMG 26954 / E90</strain>
    </source>
</reference>
<dbReference type="GO" id="GO:0016887">
    <property type="term" value="F:ATP hydrolysis activity"/>
    <property type="evidence" value="ECO:0007669"/>
    <property type="project" value="InterPro"/>
</dbReference>
<evidence type="ECO:0000256" key="3">
    <source>
        <dbReference type="ARBA" id="ARBA00022970"/>
    </source>
</evidence>
<comment type="similarity">
    <text evidence="1">Belongs to the ABC transporter superfamily.</text>
</comment>
<keyword evidence="2" id="KW-0813">Transport</keyword>
<name>A0A1G7BL10_NIADE</name>
<dbReference type="OrthoDB" id="9801987at2"/>
<dbReference type="PANTHER" id="PTHR43820">
    <property type="entry name" value="HIGH-AFFINITY BRANCHED-CHAIN AMINO ACID TRANSPORT ATP-BINDING PROTEIN LIVF"/>
    <property type="match status" value="1"/>
</dbReference>
<proteinExistence type="inferred from homology"/>
<dbReference type="GO" id="GO:0015807">
    <property type="term" value="P:L-amino acid transport"/>
    <property type="evidence" value="ECO:0007669"/>
    <property type="project" value="TreeGrafter"/>
</dbReference>
<dbReference type="InterPro" id="IPR027417">
    <property type="entry name" value="P-loop_NTPase"/>
</dbReference>
<keyword evidence="6" id="KW-1185">Reference proteome</keyword>
<dbReference type="Gene3D" id="3.40.50.300">
    <property type="entry name" value="P-loop containing nucleotide triphosphate hydrolases"/>
    <property type="match status" value="1"/>
</dbReference>
<gene>
    <name evidence="5" type="ORF">SAMN04487894_1315</name>
</gene>
<dbReference type="SUPFAM" id="SSF52540">
    <property type="entry name" value="P-loop containing nucleoside triphosphate hydrolases"/>
    <property type="match status" value="1"/>
</dbReference>
<organism evidence="5 6">
    <name type="scientific">Niabella drilacis (strain DSM 25811 / CCM 8410 / CCUG 62505 / LMG 26954 / E90)</name>
    <dbReference type="NCBI Taxonomy" id="1285928"/>
    <lineage>
        <taxon>Bacteria</taxon>
        <taxon>Pseudomonadati</taxon>
        <taxon>Bacteroidota</taxon>
        <taxon>Chitinophagia</taxon>
        <taxon>Chitinophagales</taxon>
        <taxon>Chitinophagaceae</taxon>
        <taxon>Niabella</taxon>
    </lineage>
</organism>
<feature type="domain" description="ABC transporter" evidence="4">
    <location>
        <begin position="9"/>
        <end position="224"/>
    </location>
</feature>
<dbReference type="InterPro" id="IPR003439">
    <property type="entry name" value="ABC_transporter-like_ATP-bd"/>
</dbReference>
<evidence type="ECO:0000259" key="4">
    <source>
        <dbReference type="PROSITE" id="PS50893"/>
    </source>
</evidence>
<evidence type="ECO:0000313" key="5">
    <source>
        <dbReference type="EMBL" id="SDE27791.1"/>
    </source>
</evidence>
<dbReference type="Proteomes" id="UP000198757">
    <property type="component" value="Unassembled WGS sequence"/>
</dbReference>
<dbReference type="STRING" id="1285928.SAMN04487894_1315"/>
<sequence>MPDAIPPYLFAGGIRLSLNHRVILSDIRLQCHEHRVTGLLGRNGSGKSCLFQIIYGLLPAEKSVQLNGHIVYDAYKHPHLVTSLPQFHFIPPSATIRTVFKNFGLDPAAFTALFPELRAGNNTAIGKLSTGERRLVETYVIIKSPSRFSLLDEPFSGLSPVQVEKLMQLIRTETQNKGFLITDHHYRQVMAISDDVYVLKNAKTYFVTADEDLDLLGYTPGTRT</sequence>
<dbReference type="GO" id="GO:0005524">
    <property type="term" value="F:ATP binding"/>
    <property type="evidence" value="ECO:0007669"/>
    <property type="project" value="InterPro"/>
</dbReference>
<dbReference type="EMBL" id="FMZO01000031">
    <property type="protein sequence ID" value="SDE27791.1"/>
    <property type="molecule type" value="Genomic_DNA"/>
</dbReference>
<keyword evidence="3" id="KW-0029">Amino-acid transport</keyword>
<protein>
    <submittedName>
        <fullName evidence="5">ABC-type multidrug transport system, ATPase component</fullName>
    </submittedName>
</protein>
<evidence type="ECO:0000256" key="1">
    <source>
        <dbReference type="ARBA" id="ARBA00005417"/>
    </source>
</evidence>
<dbReference type="Pfam" id="PF00005">
    <property type="entry name" value="ABC_tran"/>
    <property type="match status" value="1"/>
</dbReference>
<evidence type="ECO:0000313" key="6">
    <source>
        <dbReference type="Proteomes" id="UP000198757"/>
    </source>
</evidence>
<dbReference type="RefSeq" id="WP_090393565.1">
    <property type="nucleotide sequence ID" value="NZ_FMZO01000031.1"/>
</dbReference>
<dbReference type="PANTHER" id="PTHR43820:SF4">
    <property type="entry name" value="HIGH-AFFINITY BRANCHED-CHAIN AMINO ACID TRANSPORT ATP-BINDING PROTEIN LIVF"/>
    <property type="match status" value="1"/>
</dbReference>
<dbReference type="InterPro" id="IPR052156">
    <property type="entry name" value="BCAA_Transport_ATP-bd_LivF"/>
</dbReference>